<feature type="compositionally biased region" description="Polar residues" evidence="1">
    <location>
        <begin position="202"/>
        <end position="214"/>
    </location>
</feature>
<name>A0ABZ1CPF9_9TREE</name>
<evidence type="ECO:0000256" key="1">
    <source>
        <dbReference type="SAM" id="MobiDB-lite"/>
    </source>
</evidence>
<dbReference type="GeneID" id="87952469"/>
<dbReference type="EMBL" id="CP141881">
    <property type="protein sequence ID" value="WRT63433.1"/>
    <property type="molecule type" value="Genomic_DNA"/>
</dbReference>
<gene>
    <name evidence="3" type="ORF">IL334_000338</name>
</gene>
<protein>
    <submittedName>
        <fullName evidence="3">Uncharacterized protein</fullName>
    </submittedName>
</protein>
<keyword evidence="4" id="KW-1185">Reference proteome</keyword>
<dbReference type="Proteomes" id="UP001329825">
    <property type="component" value="Chromosome 1"/>
</dbReference>
<feature type="compositionally biased region" description="Basic and acidic residues" evidence="1">
    <location>
        <begin position="107"/>
        <end position="117"/>
    </location>
</feature>
<keyword evidence="2" id="KW-0472">Membrane</keyword>
<keyword evidence="2" id="KW-1133">Transmembrane helix</keyword>
<accession>A0ABZ1CPF9</accession>
<evidence type="ECO:0000256" key="2">
    <source>
        <dbReference type="SAM" id="Phobius"/>
    </source>
</evidence>
<evidence type="ECO:0000313" key="4">
    <source>
        <dbReference type="Proteomes" id="UP001329825"/>
    </source>
</evidence>
<evidence type="ECO:0000313" key="3">
    <source>
        <dbReference type="EMBL" id="WRT63433.1"/>
    </source>
</evidence>
<feature type="region of interest" description="Disordered" evidence="1">
    <location>
        <begin position="1"/>
        <end position="29"/>
    </location>
</feature>
<organism evidence="3 4">
    <name type="scientific">Kwoniella shivajii</name>
    <dbReference type="NCBI Taxonomy" id="564305"/>
    <lineage>
        <taxon>Eukaryota</taxon>
        <taxon>Fungi</taxon>
        <taxon>Dikarya</taxon>
        <taxon>Basidiomycota</taxon>
        <taxon>Agaricomycotina</taxon>
        <taxon>Tremellomycetes</taxon>
        <taxon>Tremellales</taxon>
        <taxon>Cryptococcaceae</taxon>
        <taxon>Kwoniella</taxon>
    </lineage>
</organism>
<sequence length="318" mass="36581">MFRDAPEYLSTPRNDLHDEEQHQNANYNQPLNLLPVQAEHDTPAEHRSNGLQPHQKEADSVWQHWPPGNDAYPVAEYNKMQQSPQNVPYDELLFTDPPPPYSPDSSQTHEHNPREDDKLKSYHQEKHLEQTLYKTYRPKGYKLTQNRPQIQVITQPPESKSQVSDTMQMIMMQQMMMQQMQAQQMQTVQMATMNQQNKQMQSTQIQNHQQSHGSNGPCKQRKNGGSINIQNCQQNVKHKMQGKRRHKAIIKPKFVGATAPQAAIAVQRDHSTIDTVAMDNWQEATLILCFAVVGLIYLICARAGGEEKKEDLAKKHMS</sequence>
<dbReference type="RefSeq" id="XP_062788173.1">
    <property type="nucleotide sequence ID" value="XM_062932122.1"/>
</dbReference>
<feature type="region of interest" description="Disordered" evidence="1">
    <location>
        <begin position="202"/>
        <end position="226"/>
    </location>
</feature>
<feature type="transmembrane region" description="Helical" evidence="2">
    <location>
        <begin position="284"/>
        <end position="305"/>
    </location>
</feature>
<reference evidence="3 4" key="1">
    <citation type="submission" date="2024-01" db="EMBL/GenBank/DDBJ databases">
        <title>Comparative genomics of Cryptococcus and Kwoniella reveals pathogenesis evolution and contrasting modes of karyotype evolution via chromosome fusion or intercentromeric recombination.</title>
        <authorList>
            <person name="Coelho M.A."/>
            <person name="David-Palma M."/>
            <person name="Shea T."/>
            <person name="Bowers K."/>
            <person name="McGinley-Smith S."/>
            <person name="Mohammad A.W."/>
            <person name="Gnirke A."/>
            <person name="Yurkov A.M."/>
            <person name="Nowrousian M."/>
            <person name="Sun S."/>
            <person name="Cuomo C.A."/>
            <person name="Heitman J."/>
        </authorList>
    </citation>
    <scope>NUCLEOTIDE SEQUENCE [LARGE SCALE GENOMIC DNA]</scope>
    <source>
        <strain evidence="3">CBS 11374</strain>
    </source>
</reference>
<feature type="region of interest" description="Disordered" evidence="1">
    <location>
        <begin position="42"/>
        <end position="69"/>
    </location>
</feature>
<feature type="region of interest" description="Disordered" evidence="1">
    <location>
        <begin position="89"/>
        <end position="117"/>
    </location>
</feature>
<keyword evidence="2" id="KW-0812">Transmembrane</keyword>
<proteinExistence type="predicted"/>
<feature type="compositionally biased region" description="Basic and acidic residues" evidence="1">
    <location>
        <begin position="42"/>
        <end position="59"/>
    </location>
</feature>